<dbReference type="EMBL" id="JADOUF010000001">
    <property type="protein sequence ID" value="MBG6136877.1"/>
    <property type="molecule type" value="Genomic_DNA"/>
</dbReference>
<accession>A0A8J7KWR9</accession>
<organism evidence="2 3">
    <name type="scientific">Longispora fulva</name>
    <dbReference type="NCBI Taxonomy" id="619741"/>
    <lineage>
        <taxon>Bacteria</taxon>
        <taxon>Bacillati</taxon>
        <taxon>Actinomycetota</taxon>
        <taxon>Actinomycetes</taxon>
        <taxon>Micromonosporales</taxon>
        <taxon>Micromonosporaceae</taxon>
        <taxon>Longispora</taxon>
    </lineage>
</organism>
<gene>
    <name evidence="2" type="ORF">IW245_003071</name>
</gene>
<keyword evidence="1" id="KW-0812">Transmembrane</keyword>
<name>A0A8J7KWR9_9ACTN</name>
<dbReference type="Proteomes" id="UP000622552">
    <property type="component" value="Unassembled WGS sequence"/>
</dbReference>
<feature type="transmembrane region" description="Helical" evidence="1">
    <location>
        <begin position="109"/>
        <end position="130"/>
    </location>
</feature>
<evidence type="ECO:0000256" key="1">
    <source>
        <dbReference type="SAM" id="Phobius"/>
    </source>
</evidence>
<reference evidence="2" key="1">
    <citation type="submission" date="2020-11" db="EMBL/GenBank/DDBJ databases">
        <title>Sequencing the genomes of 1000 actinobacteria strains.</title>
        <authorList>
            <person name="Klenk H.-P."/>
        </authorList>
    </citation>
    <scope>NUCLEOTIDE SEQUENCE</scope>
    <source>
        <strain evidence="2">DSM 45356</strain>
    </source>
</reference>
<sequence length="132" mass="13971">MAVAALITWLVTAVLGVSMLGMWLAGGGVRAAGGTPTRLVPPLIFGHFLLAASGLVVWIIYLIVDKDALTWVAFGLLVLVATLGDVMFLRWRRSRAQSTPEARFPVALVYGHGLFAVTTVVLVLLTALGVGE</sequence>
<comment type="caution">
    <text evidence="2">The sequence shown here is derived from an EMBL/GenBank/DDBJ whole genome shotgun (WGS) entry which is preliminary data.</text>
</comment>
<feature type="transmembrane region" description="Helical" evidence="1">
    <location>
        <begin position="71"/>
        <end position="89"/>
    </location>
</feature>
<feature type="transmembrane region" description="Helical" evidence="1">
    <location>
        <begin position="41"/>
        <end position="64"/>
    </location>
</feature>
<keyword evidence="3" id="KW-1185">Reference proteome</keyword>
<evidence type="ECO:0000313" key="3">
    <source>
        <dbReference type="Proteomes" id="UP000622552"/>
    </source>
</evidence>
<protein>
    <submittedName>
        <fullName evidence="2">Putative membrane protein SirB2</fullName>
    </submittedName>
</protein>
<keyword evidence="1" id="KW-0472">Membrane</keyword>
<proteinExistence type="predicted"/>
<evidence type="ECO:0000313" key="2">
    <source>
        <dbReference type="EMBL" id="MBG6136877.1"/>
    </source>
</evidence>
<dbReference type="RefSeq" id="WP_197003796.1">
    <property type="nucleotide sequence ID" value="NZ_BONS01000016.1"/>
</dbReference>
<dbReference type="AlphaFoldDB" id="A0A8J7KWR9"/>
<keyword evidence="1" id="KW-1133">Transmembrane helix</keyword>